<dbReference type="Proteomes" id="UP001338125">
    <property type="component" value="Unassembled WGS sequence"/>
</dbReference>
<dbReference type="InterPro" id="IPR011032">
    <property type="entry name" value="GroES-like_sf"/>
</dbReference>
<dbReference type="SUPFAM" id="SSF51735">
    <property type="entry name" value="NAD(P)-binding Rossmann-fold domains"/>
    <property type="match status" value="1"/>
</dbReference>
<protein>
    <submittedName>
        <fullName evidence="2">L-threonine 3-dehydrogenase-like protein</fullName>
    </submittedName>
</protein>
<reference evidence="2 3" key="1">
    <citation type="submission" date="2024-01" db="EMBL/GenBank/DDBJ databases">
        <title>Complete genome of Cladobotryum mycophilum ATHUM6906.</title>
        <authorList>
            <person name="Christinaki A.C."/>
            <person name="Myridakis A.I."/>
            <person name="Kouvelis V.N."/>
        </authorList>
    </citation>
    <scope>NUCLEOTIDE SEQUENCE [LARGE SCALE GENOMIC DNA]</scope>
    <source>
        <strain evidence="2 3">ATHUM6906</strain>
    </source>
</reference>
<dbReference type="PANTHER" id="PTHR43677">
    <property type="entry name" value="SHORT-CHAIN DEHYDROGENASE/REDUCTASE"/>
    <property type="match status" value="1"/>
</dbReference>
<gene>
    <name evidence="2" type="ORF">PT974_07722</name>
</gene>
<proteinExistence type="predicted"/>
<dbReference type="SUPFAM" id="SSF50129">
    <property type="entry name" value="GroES-like"/>
    <property type="match status" value="1"/>
</dbReference>
<accession>A0ABR0SHP4</accession>
<dbReference type="InterPro" id="IPR036291">
    <property type="entry name" value="NAD(P)-bd_dom_sf"/>
</dbReference>
<name>A0ABR0SHP4_9HYPO</name>
<feature type="domain" description="Alcohol dehydrogenase-like C-terminal" evidence="1">
    <location>
        <begin position="203"/>
        <end position="334"/>
    </location>
</feature>
<evidence type="ECO:0000313" key="3">
    <source>
        <dbReference type="Proteomes" id="UP001338125"/>
    </source>
</evidence>
<dbReference type="InterPro" id="IPR051397">
    <property type="entry name" value="Zn-ADH-like_protein"/>
</dbReference>
<organism evidence="2 3">
    <name type="scientific">Cladobotryum mycophilum</name>
    <dbReference type="NCBI Taxonomy" id="491253"/>
    <lineage>
        <taxon>Eukaryota</taxon>
        <taxon>Fungi</taxon>
        <taxon>Dikarya</taxon>
        <taxon>Ascomycota</taxon>
        <taxon>Pezizomycotina</taxon>
        <taxon>Sordariomycetes</taxon>
        <taxon>Hypocreomycetidae</taxon>
        <taxon>Hypocreales</taxon>
        <taxon>Hypocreaceae</taxon>
        <taxon>Cladobotryum</taxon>
    </lineage>
</organism>
<dbReference type="Pfam" id="PF00107">
    <property type="entry name" value="ADH_zinc_N"/>
    <property type="match status" value="1"/>
</dbReference>
<comment type="caution">
    <text evidence="2">The sequence shown here is derived from an EMBL/GenBank/DDBJ whole genome shotgun (WGS) entry which is preliminary data.</text>
</comment>
<keyword evidence="3" id="KW-1185">Reference proteome</keyword>
<evidence type="ECO:0000313" key="2">
    <source>
        <dbReference type="EMBL" id="KAK5991689.1"/>
    </source>
</evidence>
<dbReference type="EMBL" id="JAVFKD010000013">
    <property type="protein sequence ID" value="KAK5991689.1"/>
    <property type="molecule type" value="Genomic_DNA"/>
</dbReference>
<evidence type="ECO:0000259" key="1">
    <source>
        <dbReference type="Pfam" id="PF00107"/>
    </source>
</evidence>
<sequence>MANHQSYDLPPTFKGLQFKSATEPAVVVELPTPLPTAGSVILRPLYSSIVSYAKEVFCNGNPRGYSYPLPLVPGTNAICRVAASAPDTPYLKPGMLVYTSGIIRHRDSTIAAPALQGITMGASAESQQLMSGEWRNGTWAELVKVPAENVHILDEHILTTKLGYKIEDLGYLSTLAVAYGGLSDVELRPGETVIVAPATGSFGSAAVFVALAMGAGKVIAMGRNENKLEQVLAGAGDRVVTVPMSGNVQVDTAALQNHGTADVYFDISPPAADTTSYMKASILALRPHGRVSLMGGISGDVELPYLTIMFKNLTLKGTFMYTRKQAEEVIKLVETGLLPIGDRGGIQITGKFTLDQWQDAFERAYDEMGPRKAAYFTPNAD</sequence>
<dbReference type="Gene3D" id="3.90.180.10">
    <property type="entry name" value="Medium-chain alcohol dehydrogenases, catalytic domain"/>
    <property type="match status" value="1"/>
</dbReference>
<dbReference type="InterPro" id="IPR013149">
    <property type="entry name" value="ADH-like_C"/>
</dbReference>
<dbReference type="PANTHER" id="PTHR43677:SF4">
    <property type="entry name" value="QUINONE OXIDOREDUCTASE-LIKE PROTEIN 2"/>
    <property type="match status" value="1"/>
</dbReference>
<dbReference type="CDD" id="cd05188">
    <property type="entry name" value="MDR"/>
    <property type="match status" value="1"/>
</dbReference>
<dbReference type="Gene3D" id="3.40.50.720">
    <property type="entry name" value="NAD(P)-binding Rossmann-like Domain"/>
    <property type="match status" value="1"/>
</dbReference>